<protein>
    <submittedName>
        <fullName evidence="2">Uncharacterized protein</fullName>
    </submittedName>
</protein>
<keyword evidence="1" id="KW-1133">Transmembrane helix</keyword>
<feature type="transmembrane region" description="Helical" evidence="1">
    <location>
        <begin position="73"/>
        <end position="90"/>
    </location>
</feature>
<keyword evidence="3" id="KW-1185">Reference proteome</keyword>
<proteinExistence type="predicted"/>
<keyword evidence="1" id="KW-0472">Membrane</keyword>
<gene>
    <name evidence="2" type="ORF">BDP55DRAFT_651347</name>
</gene>
<feature type="transmembrane region" description="Helical" evidence="1">
    <location>
        <begin position="34"/>
        <end position="53"/>
    </location>
</feature>
<reference evidence="2" key="1">
    <citation type="submission" date="2021-06" db="EMBL/GenBank/DDBJ databases">
        <title>Comparative genomics, transcriptomics and evolutionary studies reveal genomic signatures of adaptation to plant cell wall in hemibiotrophic fungi.</title>
        <authorList>
            <consortium name="DOE Joint Genome Institute"/>
            <person name="Baroncelli R."/>
            <person name="Diaz J.F."/>
            <person name="Benocci T."/>
            <person name="Peng M."/>
            <person name="Battaglia E."/>
            <person name="Haridas S."/>
            <person name="Andreopoulos W."/>
            <person name="Labutti K."/>
            <person name="Pangilinan J."/>
            <person name="Floch G.L."/>
            <person name="Makela M.R."/>
            <person name="Henrissat B."/>
            <person name="Grigoriev I.V."/>
            <person name="Crouch J.A."/>
            <person name="De Vries R.P."/>
            <person name="Sukno S.A."/>
            <person name="Thon M.R."/>
        </authorList>
    </citation>
    <scope>NUCLEOTIDE SEQUENCE</scope>
    <source>
        <strain evidence="2">CBS 193.32</strain>
    </source>
</reference>
<accession>A0AAJ0AST8</accession>
<evidence type="ECO:0000313" key="3">
    <source>
        <dbReference type="Proteomes" id="UP001224890"/>
    </source>
</evidence>
<dbReference type="EMBL" id="JAHMHR010000007">
    <property type="protein sequence ID" value="KAK1689722.1"/>
    <property type="molecule type" value="Genomic_DNA"/>
</dbReference>
<dbReference type="GeneID" id="85458572"/>
<sequence>MCERQGLLRLLPSLTYGTVRRGWTCILNQVMTPVYSWSWMILIMLPSLFCCLYRKKMRAEEKQQRQPATRGRMVSPAVIVYACSSSYYRYALFVP</sequence>
<dbReference type="AlphaFoldDB" id="A0AAJ0AST8"/>
<comment type="caution">
    <text evidence="2">The sequence shown here is derived from an EMBL/GenBank/DDBJ whole genome shotgun (WGS) entry which is preliminary data.</text>
</comment>
<organism evidence="2 3">
    <name type="scientific">Colletotrichum godetiae</name>
    <dbReference type="NCBI Taxonomy" id="1209918"/>
    <lineage>
        <taxon>Eukaryota</taxon>
        <taxon>Fungi</taxon>
        <taxon>Dikarya</taxon>
        <taxon>Ascomycota</taxon>
        <taxon>Pezizomycotina</taxon>
        <taxon>Sordariomycetes</taxon>
        <taxon>Hypocreomycetidae</taxon>
        <taxon>Glomerellales</taxon>
        <taxon>Glomerellaceae</taxon>
        <taxon>Colletotrichum</taxon>
        <taxon>Colletotrichum acutatum species complex</taxon>
    </lineage>
</organism>
<keyword evidence="1" id="KW-0812">Transmembrane</keyword>
<dbReference type="RefSeq" id="XP_060433417.1">
    <property type="nucleotide sequence ID" value="XM_060574046.1"/>
</dbReference>
<name>A0AAJ0AST8_9PEZI</name>
<dbReference type="Proteomes" id="UP001224890">
    <property type="component" value="Unassembled WGS sequence"/>
</dbReference>
<evidence type="ECO:0000313" key="2">
    <source>
        <dbReference type="EMBL" id="KAK1689722.1"/>
    </source>
</evidence>
<evidence type="ECO:0000256" key="1">
    <source>
        <dbReference type="SAM" id="Phobius"/>
    </source>
</evidence>